<dbReference type="Pfam" id="PF13374">
    <property type="entry name" value="TPR_10"/>
    <property type="match status" value="1"/>
</dbReference>
<dbReference type="PANTHER" id="PTHR46082">
    <property type="entry name" value="ATP/GTP-BINDING PROTEIN-RELATED"/>
    <property type="match status" value="1"/>
</dbReference>
<name>A0A7J5D2S0_9ACTN</name>
<accession>A0A7J5D2S0</accession>
<evidence type="ECO:0000313" key="3">
    <source>
        <dbReference type="Proteomes" id="UP000442990"/>
    </source>
</evidence>
<dbReference type="InterPro" id="IPR011990">
    <property type="entry name" value="TPR-like_helical_dom_sf"/>
</dbReference>
<evidence type="ECO:0000256" key="1">
    <source>
        <dbReference type="SAM" id="MobiDB-lite"/>
    </source>
</evidence>
<gene>
    <name evidence="2" type="ORF">F8144_43390</name>
</gene>
<dbReference type="SUPFAM" id="SSF48452">
    <property type="entry name" value="TPR-like"/>
    <property type="match status" value="1"/>
</dbReference>
<dbReference type="Gene3D" id="1.25.40.10">
    <property type="entry name" value="Tetratricopeptide repeat domain"/>
    <property type="match status" value="1"/>
</dbReference>
<organism evidence="2 3">
    <name type="scientific">Streptomyces triticiradicis</name>
    <dbReference type="NCBI Taxonomy" id="2651189"/>
    <lineage>
        <taxon>Bacteria</taxon>
        <taxon>Bacillati</taxon>
        <taxon>Actinomycetota</taxon>
        <taxon>Actinomycetes</taxon>
        <taxon>Kitasatosporales</taxon>
        <taxon>Streptomycetaceae</taxon>
        <taxon>Streptomyces</taxon>
    </lineage>
</organism>
<feature type="compositionally biased region" description="Basic and acidic residues" evidence="1">
    <location>
        <begin position="42"/>
        <end position="62"/>
    </location>
</feature>
<feature type="compositionally biased region" description="Basic and acidic residues" evidence="1">
    <location>
        <begin position="263"/>
        <end position="272"/>
    </location>
</feature>
<comment type="caution">
    <text evidence="2">The sequence shown here is derived from an EMBL/GenBank/DDBJ whole genome shotgun (WGS) entry which is preliminary data.</text>
</comment>
<dbReference type="PANTHER" id="PTHR46082:SF6">
    <property type="entry name" value="AAA+ ATPASE DOMAIN-CONTAINING PROTEIN-RELATED"/>
    <property type="match status" value="1"/>
</dbReference>
<feature type="region of interest" description="Disordered" evidence="1">
    <location>
        <begin position="256"/>
        <end position="292"/>
    </location>
</feature>
<reference evidence="2 3" key="1">
    <citation type="submission" date="2019-09" db="EMBL/GenBank/DDBJ databases">
        <title>Isolation and identification of active actinomycetes.</title>
        <authorList>
            <person name="Yu Z."/>
            <person name="Han C."/>
            <person name="Yu B."/>
        </authorList>
    </citation>
    <scope>NUCLEOTIDE SEQUENCE [LARGE SCALE GENOMIC DNA]</scope>
    <source>
        <strain evidence="2 3">NEAU-H2</strain>
    </source>
</reference>
<dbReference type="InterPro" id="IPR053137">
    <property type="entry name" value="NLR-like"/>
</dbReference>
<dbReference type="EMBL" id="WBKG01000073">
    <property type="protein sequence ID" value="KAB1976843.1"/>
    <property type="molecule type" value="Genomic_DNA"/>
</dbReference>
<feature type="region of interest" description="Disordered" evidence="1">
    <location>
        <begin position="30"/>
        <end position="62"/>
    </location>
</feature>
<proteinExistence type="predicted"/>
<sequence length="292" mass="31143">MPGSEQAIAGQLLDNLDAARVIACDQGETRVATGPAPAEQRLAPDAHADTSRDTPAAPRKEHGVDAAAQLLEERTRVLGPAHPDTLQAWASLAYERGMAGDSAGAAATQEELLDACLRVLGPDHPDTLTTLGVLAHWRDEAEDHFGAVAAWKKLLAARVRVLGPDHPDTITAWYLLASSLEKAGDSDGAAAALEELVAGTCAFWARTIRTLCPLEVTSPTGKVWQVTRAGQRLPLHSCWRTASASWGRTIPALVRPGKAPRTGRPEPADRCRPQLPTKTISPRQDGLLSVPW</sequence>
<dbReference type="AlphaFoldDB" id="A0A7J5D2S0"/>
<dbReference type="Pfam" id="PF13424">
    <property type="entry name" value="TPR_12"/>
    <property type="match status" value="1"/>
</dbReference>
<protein>
    <submittedName>
        <fullName evidence="2">Tetratricopeptide repeat protein</fullName>
    </submittedName>
</protein>
<evidence type="ECO:0000313" key="2">
    <source>
        <dbReference type="EMBL" id="KAB1976843.1"/>
    </source>
</evidence>
<keyword evidence="3" id="KW-1185">Reference proteome</keyword>
<dbReference type="Proteomes" id="UP000442990">
    <property type="component" value="Unassembled WGS sequence"/>
</dbReference>